<feature type="domain" description="ABC transmembrane type-2" evidence="6">
    <location>
        <begin position="20"/>
        <end position="243"/>
    </location>
</feature>
<feature type="transmembrane region" description="Helical" evidence="5">
    <location>
        <begin position="214"/>
        <end position="237"/>
    </location>
</feature>
<dbReference type="InterPro" id="IPR052902">
    <property type="entry name" value="ABC-2_transporter"/>
</dbReference>
<dbReference type="PANTHER" id="PTHR43027:SF1">
    <property type="entry name" value="DOXORUBICIN RESISTANCE ABC TRANSPORTER PERMEASE PROTEIN DRRC-RELATED"/>
    <property type="match status" value="1"/>
</dbReference>
<feature type="transmembrane region" description="Helical" evidence="5">
    <location>
        <begin position="96"/>
        <end position="119"/>
    </location>
</feature>
<keyword evidence="5" id="KW-1003">Cell membrane</keyword>
<comment type="similarity">
    <text evidence="5">Belongs to the ABC-2 integral membrane protein family.</text>
</comment>
<dbReference type="InterPro" id="IPR047817">
    <property type="entry name" value="ABC2_TM_bact-type"/>
</dbReference>
<dbReference type="InterPro" id="IPR000412">
    <property type="entry name" value="ABC_2_transport"/>
</dbReference>
<dbReference type="PIRSF" id="PIRSF006648">
    <property type="entry name" value="DrrB"/>
    <property type="match status" value="1"/>
</dbReference>
<keyword evidence="5" id="KW-0813">Transport</keyword>
<keyword evidence="3 5" id="KW-1133">Transmembrane helix</keyword>
<evidence type="ECO:0000256" key="5">
    <source>
        <dbReference type="RuleBase" id="RU361157"/>
    </source>
</evidence>
<evidence type="ECO:0000256" key="3">
    <source>
        <dbReference type="ARBA" id="ARBA00022989"/>
    </source>
</evidence>
<feature type="transmembrane region" description="Helical" evidence="5">
    <location>
        <begin position="21"/>
        <end position="39"/>
    </location>
</feature>
<dbReference type="PROSITE" id="PS51012">
    <property type="entry name" value="ABC_TM2"/>
    <property type="match status" value="1"/>
</dbReference>
<comment type="subcellular location">
    <subcellularLocation>
        <location evidence="5">Cell membrane</location>
        <topology evidence="5">Multi-pass membrane protein</topology>
    </subcellularLocation>
    <subcellularLocation>
        <location evidence="1">Membrane</location>
        <topology evidence="1">Multi-pass membrane protein</topology>
    </subcellularLocation>
</comment>
<keyword evidence="2 5" id="KW-0812">Transmembrane</keyword>
<gene>
    <name evidence="7" type="ORF">ACJDT4_13685</name>
</gene>
<dbReference type="InterPro" id="IPR013525">
    <property type="entry name" value="ABC2_TM"/>
</dbReference>
<evidence type="ECO:0000256" key="4">
    <source>
        <dbReference type="ARBA" id="ARBA00023136"/>
    </source>
</evidence>
<evidence type="ECO:0000256" key="2">
    <source>
        <dbReference type="ARBA" id="ARBA00022692"/>
    </source>
</evidence>
<name>A0ABW8TI31_9CLOT</name>
<evidence type="ECO:0000259" key="6">
    <source>
        <dbReference type="PROSITE" id="PS51012"/>
    </source>
</evidence>
<dbReference type="PANTHER" id="PTHR43027">
    <property type="entry name" value="DOXORUBICIN RESISTANCE ABC TRANSPORTER PERMEASE PROTEIN DRRC-RELATED"/>
    <property type="match status" value="1"/>
</dbReference>
<keyword evidence="8" id="KW-1185">Reference proteome</keyword>
<reference evidence="7 8" key="1">
    <citation type="submission" date="2024-11" db="EMBL/GenBank/DDBJ databases">
        <authorList>
            <person name="Heng Y.C."/>
            <person name="Lim A.C.H."/>
            <person name="Lee J.K.Y."/>
            <person name="Kittelmann S."/>
        </authorList>
    </citation>
    <scope>NUCLEOTIDE SEQUENCE [LARGE SCALE GENOMIC DNA]</scope>
    <source>
        <strain evidence="7 8">WILCCON 0114</strain>
    </source>
</reference>
<evidence type="ECO:0000313" key="7">
    <source>
        <dbReference type="EMBL" id="MFL0251467.1"/>
    </source>
</evidence>
<dbReference type="Pfam" id="PF01061">
    <property type="entry name" value="ABC2_membrane"/>
    <property type="match status" value="1"/>
</dbReference>
<protein>
    <recommendedName>
        <fullName evidence="5">Transport permease protein</fullName>
    </recommendedName>
</protein>
<organism evidence="7 8">
    <name type="scientific">Clostridium neuense</name>
    <dbReference type="NCBI Taxonomy" id="1728934"/>
    <lineage>
        <taxon>Bacteria</taxon>
        <taxon>Bacillati</taxon>
        <taxon>Bacillota</taxon>
        <taxon>Clostridia</taxon>
        <taxon>Eubacteriales</taxon>
        <taxon>Clostridiaceae</taxon>
        <taxon>Clostridium</taxon>
    </lineage>
</organism>
<accession>A0ABW8TI31</accession>
<dbReference type="Proteomes" id="UP001623592">
    <property type="component" value="Unassembled WGS sequence"/>
</dbReference>
<dbReference type="EMBL" id="JBJIAA010000010">
    <property type="protein sequence ID" value="MFL0251467.1"/>
    <property type="molecule type" value="Genomic_DNA"/>
</dbReference>
<dbReference type="RefSeq" id="WP_406788122.1">
    <property type="nucleotide sequence ID" value="NZ_JBJIAA010000010.1"/>
</dbReference>
<feature type="transmembrane region" description="Helical" evidence="5">
    <location>
        <begin position="131"/>
        <end position="156"/>
    </location>
</feature>
<feature type="transmembrane region" description="Helical" evidence="5">
    <location>
        <begin position="168"/>
        <end position="194"/>
    </location>
</feature>
<evidence type="ECO:0000256" key="1">
    <source>
        <dbReference type="ARBA" id="ARBA00004141"/>
    </source>
</evidence>
<comment type="caution">
    <text evidence="7">The sequence shown here is derived from an EMBL/GenBank/DDBJ whole genome shotgun (WGS) entry which is preliminary data.</text>
</comment>
<proteinExistence type="inferred from homology"/>
<sequence length="246" mass="27754">MEHFFSLLNIGIRRRSKDFFILFYNIVFPAVIIMLLGYLTSKSYGTSFTSYHYYTIVMIPFCELMGVTSIAYAAQDERIHHTAYRYMAAPITRTELVLSKFFSCAIMLSICDIVVLAIAKLMFHIPFNGKVTFIILLFISETVIVTGIGLFLGLACKNFAAIQNFLNLPITIFGFLGGAFFPIGSTNSFISFIIDLSPLTWVNRGIVACIYENNTHILIITSIVFMLVGSIITMLAVKFFKREAFI</sequence>
<keyword evidence="4 5" id="KW-0472">Membrane</keyword>
<evidence type="ECO:0000313" key="8">
    <source>
        <dbReference type="Proteomes" id="UP001623592"/>
    </source>
</evidence>
<feature type="transmembrane region" description="Helical" evidence="5">
    <location>
        <begin position="51"/>
        <end position="75"/>
    </location>
</feature>